<gene>
    <name evidence="1" type="ORF">PoB_006867700</name>
</gene>
<sequence length="93" mass="10591">MFNGCTWTGNSPKFSKASPVPVPFPILMLGRRWWHRSWQTCPDVQFETLPPQTDAQARREPTSLSAYLVIKVTEQHDKQKTHTGPLIAAFDPI</sequence>
<evidence type="ECO:0000313" key="2">
    <source>
        <dbReference type="Proteomes" id="UP000735302"/>
    </source>
</evidence>
<evidence type="ECO:0000313" key="1">
    <source>
        <dbReference type="EMBL" id="GFO42172.1"/>
    </source>
</evidence>
<name>A0AAV4DDQ5_9GAST</name>
<reference evidence="1 2" key="1">
    <citation type="journal article" date="2021" name="Elife">
        <title>Chloroplast acquisition without the gene transfer in kleptoplastic sea slugs, Plakobranchus ocellatus.</title>
        <authorList>
            <person name="Maeda T."/>
            <person name="Takahashi S."/>
            <person name="Yoshida T."/>
            <person name="Shimamura S."/>
            <person name="Takaki Y."/>
            <person name="Nagai Y."/>
            <person name="Toyoda A."/>
            <person name="Suzuki Y."/>
            <person name="Arimoto A."/>
            <person name="Ishii H."/>
            <person name="Satoh N."/>
            <person name="Nishiyama T."/>
            <person name="Hasebe M."/>
            <person name="Maruyama T."/>
            <person name="Minagawa J."/>
            <person name="Obokata J."/>
            <person name="Shigenobu S."/>
        </authorList>
    </citation>
    <scope>NUCLEOTIDE SEQUENCE [LARGE SCALE GENOMIC DNA]</scope>
</reference>
<dbReference type="EMBL" id="BLXT01007756">
    <property type="protein sequence ID" value="GFO42172.1"/>
    <property type="molecule type" value="Genomic_DNA"/>
</dbReference>
<comment type="caution">
    <text evidence="1">The sequence shown here is derived from an EMBL/GenBank/DDBJ whole genome shotgun (WGS) entry which is preliminary data.</text>
</comment>
<dbReference type="Proteomes" id="UP000735302">
    <property type="component" value="Unassembled WGS sequence"/>
</dbReference>
<organism evidence="1 2">
    <name type="scientific">Plakobranchus ocellatus</name>
    <dbReference type="NCBI Taxonomy" id="259542"/>
    <lineage>
        <taxon>Eukaryota</taxon>
        <taxon>Metazoa</taxon>
        <taxon>Spiralia</taxon>
        <taxon>Lophotrochozoa</taxon>
        <taxon>Mollusca</taxon>
        <taxon>Gastropoda</taxon>
        <taxon>Heterobranchia</taxon>
        <taxon>Euthyneura</taxon>
        <taxon>Panpulmonata</taxon>
        <taxon>Sacoglossa</taxon>
        <taxon>Placobranchoidea</taxon>
        <taxon>Plakobranchidae</taxon>
        <taxon>Plakobranchus</taxon>
    </lineage>
</organism>
<keyword evidence="2" id="KW-1185">Reference proteome</keyword>
<dbReference type="AlphaFoldDB" id="A0AAV4DDQ5"/>
<accession>A0AAV4DDQ5</accession>
<proteinExistence type="predicted"/>
<protein>
    <submittedName>
        <fullName evidence="1">Uncharacterized protein</fullName>
    </submittedName>
</protein>